<dbReference type="Gene3D" id="1.20.58.760">
    <property type="entry name" value="Peptidase M41"/>
    <property type="match status" value="1"/>
</dbReference>
<keyword evidence="2" id="KW-1185">Reference proteome</keyword>
<dbReference type="Proteomes" id="UP000033519">
    <property type="component" value="Unassembled WGS sequence"/>
</dbReference>
<evidence type="ECO:0000313" key="2">
    <source>
        <dbReference type="Proteomes" id="UP000033519"/>
    </source>
</evidence>
<evidence type="ECO:0000313" key="1">
    <source>
        <dbReference type="EMBL" id="KKC34968.1"/>
    </source>
</evidence>
<accession>A0ABR5E3V5</accession>
<proteinExistence type="predicted"/>
<organism evidence="1 2">
    <name type="scientific">Devosia psychrophila</name>
    <dbReference type="NCBI Taxonomy" id="728005"/>
    <lineage>
        <taxon>Bacteria</taxon>
        <taxon>Pseudomonadati</taxon>
        <taxon>Pseudomonadota</taxon>
        <taxon>Alphaproteobacteria</taxon>
        <taxon>Hyphomicrobiales</taxon>
        <taxon>Devosiaceae</taxon>
        <taxon>Devosia</taxon>
    </lineage>
</organism>
<name>A0ABR5E3V5_9HYPH</name>
<dbReference type="InterPro" id="IPR037219">
    <property type="entry name" value="Peptidase_M41-like"/>
</dbReference>
<protein>
    <submittedName>
        <fullName evidence="1">Uncharacterized protein</fullName>
    </submittedName>
</protein>
<dbReference type="EMBL" id="LAPV01000001">
    <property type="protein sequence ID" value="KKC34968.1"/>
    <property type="molecule type" value="Genomic_DNA"/>
</dbReference>
<sequence>MAGRAGEEIIFGDVTTYGSGAAGSDLAVATAIASDLELKTGFGELGLIYIQDLADSSNPLSPAAASIRRRIEAALARASALLLDNVAELECGNTGAATRVRGTPPGLKLIN</sequence>
<dbReference type="SUPFAM" id="SSF140990">
    <property type="entry name" value="FtsH protease domain-like"/>
    <property type="match status" value="1"/>
</dbReference>
<dbReference type="RefSeq" id="WP_046168959.1">
    <property type="nucleotide sequence ID" value="NZ_FOMB01000070.1"/>
</dbReference>
<gene>
    <name evidence="1" type="ORF">WH91_00020</name>
</gene>
<reference evidence="1 2" key="1">
    <citation type="submission" date="2015-03" db="EMBL/GenBank/DDBJ databases">
        <authorList>
            <person name="Lepp D."/>
            <person name="Hassan Y.I."/>
            <person name="Li X.-Z."/>
            <person name="Zhou T."/>
        </authorList>
    </citation>
    <scope>NUCLEOTIDE SEQUENCE [LARGE SCALE GENOMIC DNA]</scope>
    <source>
        <strain evidence="1 2">Cr7-05</strain>
    </source>
</reference>
<comment type="caution">
    <text evidence="1">The sequence shown here is derived from an EMBL/GenBank/DDBJ whole genome shotgun (WGS) entry which is preliminary data.</text>
</comment>